<feature type="transmembrane region" description="Helical" evidence="6">
    <location>
        <begin position="234"/>
        <end position="255"/>
    </location>
</feature>
<feature type="transmembrane region" description="Helical" evidence="6">
    <location>
        <begin position="127"/>
        <end position="142"/>
    </location>
</feature>
<feature type="transmembrane region" description="Helical" evidence="6">
    <location>
        <begin position="180"/>
        <end position="201"/>
    </location>
</feature>
<feature type="transmembrane region" description="Helical" evidence="6">
    <location>
        <begin position="367"/>
        <end position="385"/>
    </location>
</feature>
<evidence type="ECO:0000256" key="5">
    <source>
        <dbReference type="ARBA" id="ARBA00023136"/>
    </source>
</evidence>
<dbReference type="PANTHER" id="PTHR30250:SF11">
    <property type="entry name" value="O-ANTIGEN TRANSPORTER-RELATED"/>
    <property type="match status" value="1"/>
</dbReference>
<evidence type="ECO:0000256" key="1">
    <source>
        <dbReference type="ARBA" id="ARBA00004651"/>
    </source>
</evidence>
<feature type="transmembrane region" description="Helical" evidence="6">
    <location>
        <begin position="99"/>
        <end position="121"/>
    </location>
</feature>
<dbReference type="AlphaFoldDB" id="A0A414FZS6"/>
<feature type="transmembrane region" description="Helical" evidence="6">
    <location>
        <begin position="58"/>
        <end position="78"/>
    </location>
</feature>
<keyword evidence="2" id="KW-1003">Cell membrane</keyword>
<evidence type="ECO:0000256" key="2">
    <source>
        <dbReference type="ARBA" id="ARBA00022475"/>
    </source>
</evidence>
<evidence type="ECO:0000256" key="4">
    <source>
        <dbReference type="ARBA" id="ARBA00022989"/>
    </source>
</evidence>
<dbReference type="EMBL" id="QSJI01000001">
    <property type="protein sequence ID" value="RHD57422.1"/>
    <property type="molecule type" value="Genomic_DNA"/>
</dbReference>
<dbReference type="GO" id="GO:0005886">
    <property type="term" value="C:plasma membrane"/>
    <property type="evidence" value="ECO:0007669"/>
    <property type="project" value="UniProtKB-SubCell"/>
</dbReference>
<keyword evidence="4 6" id="KW-1133">Transmembrane helix</keyword>
<accession>A0A414FZS6</accession>
<protein>
    <submittedName>
        <fullName evidence="7">Uncharacterized protein</fullName>
    </submittedName>
</protein>
<dbReference type="InterPro" id="IPR002797">
    <property type="entry name" value="Polysacc_synth"/>
</dbReference>
<evidence type="ECO:0000313" key="7">
    <source>
        <dbReference type="EMBL" id="RHD57422.1"/>
    </source>
</evidence>
<dbReference type="Pfam" id="PF01943">
    <property type="entry name" value="Polysacc_synt"/>
    <property type="match status" value="1"/>
</dbReference>
<dbReference type="RefSeq" id="WP_118271225.1">
    <property type="nucleotide sequence ID" value="NZ_QSJI01000001.1"/>
</dbReference>
<feature type="transmembrane region" description="Helical" evidence="6">
    <location>
        <begin position="154"/>
        <end position="174"/>
    </location>
</feature>
<sequence>MSSDVKNGATAEQEPRSHAKNLLKNTGIFAIGTFGSKILTLLIIPLCTHYIATGDMGVYDMVYTVVALLQPIAVLAIPESLFRWIIDDNTDKKSIYSTWLGLFVGLTVSFSAVYWLCWVVFRFSNAPLMYALVVLGCLYQSFQYGTRGLHNNKLFAISGVVYSLVYCLGCYLLVAKLQVGYQGLLYAMLAATCVASLFLVIPQRELRSFAVSGVDLSVAWEMLRYSLFLLPNQLSWWAMTMLGRLIIVGFMGYSANGVFSVAMKFPSALSMVSNVFTPAWQEQAVMLFSRKNKDAYFSKVFNQYALLLVTLLIPGVPLTKLFVQIAMDSAYHSCFDVVALLYLGAVLNALSAFAGVLYMCARDTKGAATTTLAGALVNIVLSLVLVPTIGLMGAALGNLIGNATILVIRLRQTDKYCSLRVDWWKLIACAVAVIISSLAASAAFSLISISLLSLVCLAFFCIANRKSLSLLKGFLNR</sequence>
<feature type="transmembrane region" description="Helical" evidence="6">
    <location>
        <begin position="339"/>
        <end position="360"/>
    </location>
</feature>
<dbReference type="InterPro" id="IPR050833">
    <property type="entry name" value="Poly_Biosynth_Transport"/>
</dbReference>
<feature type="transmembrane region" description="Helical" evidence="6">
    <location>
        <begin position="446"/>
        <end position="463"/>
    </location>
</feature>
<gene>
    <name evidence="7" type="ORF">DW787_00830</name>
</gene>
<comment type="subcellular location">
    <subcellularLocation>
        <location evidence="1">Cell membrane</location>
        <topology evidence="1">Multi-pass membrane protein</topology>
    </subcellularLocation>
</comment>
<dbReference type="Proteomes" id="UP000286050">
    <property type="component" value="Unassembled WGS sequence"/>
</dbReference>
<feature type="transmembrane region" description="Helical" evidence="6">
    <location>
        <begin position="26"/>
        <end position="52"/>
    </location>
</feature>
<organism evidence="7 8">
    <name type="scientific">Collinsella intestinalis</name>
    <dbReference type="NCBI Taxonomy" id="147207"/>
    <lineage>
        <taxon>Bacteria</taxon>
        <taxon>Bacillati</taxon>
        <taxon>Actinomycetota</taxon>
        <taxon>Coriobacteriia</taxon>
        <taxon>Coriobacteriales</taxon>
        <taxon>Coriobacteriaceae</taxon>
        <taxon>Collinsella</taxon>
    </lineage>
</organism>
<comment type="caution">
    <text evidence="7">The sequence shown here is derived from an EMBL/GenBank/DDBJ whole genome shotgun (WGS) entry which is preliminary data.</text>
</comment>
<proteinExistence type="predicted"/>
<evidence type="ECO:0000256" key="6">
    <source>
        <dbReference type="SAM" id="Phobius"/>
    </source>
</evidence>
<keyword evidence="3 6" id="KW-0812">Transmembrane</keyword>
<dbReference type="PANTHER" id="PTHR30250">
    <property type="entry name" value="PST FAMILY PREDICTED COLANIC ACID TRANSPORTER"/>
    <property type="match status" value="1"/>
</dbReference>
<keyword evidence="5 6" id="KW-0472">Membrane</keyword>
<feature type="transmembrane region" description="Helical" evidence="6">
    <location>
        <begin position="301"/>
        <end position="319"/>
    </location>
</feature>
<evidence type="ECO:0000313" key="8">
    <source>
        <dbReference type="Proteomes" id="UP000286050"/>
    </source>
</evidence>
<reference evidence="7 8" key="1">
    <citation type="submission" date="2018-08" db="EMBL/GenBank/DDBJ databases">
        <title>A genome reference for cultivated species of the human gut microbiota.</title>
        <authorList>
            <person name="Zou Y."/>
            <person name="Xue W."/>
            <person name="Luo G."/>
        </authorList>
    </citation>
    <scope>NUCLEOTIDE SEQUENCE [LARGE SCALE GENOMIC DNA]</scope>
    <source>
        <strain evidence="7 8">AM30-5LB</strain>
    </source>
</reference>
<evidence type="ECO:0000256" key="3">
    <source>
        <dbReference type="ARBA" id="ARBA00022692"/>
    </source>
</evidence>
<name>A0A414FZS6_9ACTN</name>